<organism evidence="2 3">
    <name type="scientific">Rhizobium brockwellii</name>
    <dbReference type="NCBI Taxonomy" id="3019932"/>
    <lineage>
        <taxon>Bacteria</taxon>
        <taxon>Pseudomonadati</taxon>
        <taxon>Pseudomonadota</taxon>
        <taxon>Alphaproteobacteria</taxon>
        <taxon>Hyphomicrobiales</taxon>
        <taxon>Rhizobiaceae</taxon>
        <taxon>Rhizobium/Agrobacterium group</taxon>
        <taxon>Rhizobium</taxon>
    </lineage>
</organism>
<evidence type="ECO:0000313" key="2">
    <source>
        <dbReference type="EMBL" id="MDV4190783.1"/>
    </source>
</evidence>
<comment type="caution">
    <text evidence="2">The sequence shown here is derived from an EMBL/GenBank/DDBJ whole genome shotgun (WGS) entry which is preliminary data.</text>
</comment>
<dbReference type="Pfam" id="PF14452">
    <property type="entry name" value="Multi_ubiq"/>
    <property type="match status" value="2"/>
</dbReference>
<accession>A0ABU3YY45</accession>
<dbReference type="Proteomes" id="UP001187203">
    <property type="component" value="Unassembled WGS sequence"/>
</dbReference>
<keyword evidence="3" id="KW-1185">Reference proteome</keyword>
<dbReference type="RefSeq" id="WP_130714144.1">
    <property type="nucleotide sequence ID" value="NZ_JAWJWG010000031.1"/>
</dbReference>
<gene>
    <name evidence="2" type="ORF">R1523_35720</name>
</gene>
<dbReference type="InterPro" id="IPR027802">
    <property type="entry name" value="Multi-ubiquitin_dom"/>
</dbReference>
<evidence type="ECO:0000259" key="1">
    <source>
        <dbReference type="Pfam" id="PF14452"/>
    </source>
</evidence>
<proteinExistence type="predicted"/>
<sequence>MVKPISIEVAGTDLAFRGISLNDSTPSGGQIAQAAGFSPDDHVYVLQWLDDGDLEDVRENEAVSLEDGRRFIVAESDRSYRLTMDGEIVDWPARFITAATLRKLTNVKADRVIYFEKTDEADELLAENELVDLELPGVEKFRQGKDRPKEQKVDIKHLGELETASFKIAETASLQEVWDRAYAELEIARDPRDVFQADLMGEPINLMDHLQLSLKAAQDQNLCKGKFEIAARTGGA</sequence>
<feature type="domain" description="Multi-ubiquitin" evidence="1">
    <location>
        <begin position="14"/>
        <end position="75"/>
    </location>
</feature>
<name>A0ABU3YY45_9HYPH</name>
<evidence type="ECO:0000313" key="3">
    <source>
        <dbReference type="Proteomes" id="UP001187203"/>
    </source>
</evidence>
<protein>
    <submittedName>
        <fullName evidence="2">Multiubiquitin domain-containing protein</fullName>
    </submittedName>
</protein>
<feature type="domain" description="Multi-ubiquitin" evidence="1">
    <location>
        <begin position="80"/>
        <end position="142"/>
    </location>
</feature>
<reference evidence="3" key="1">
    <citation type="journal article" date="2023" name="Int. J. Mol. Sci.">
        <title>Genomic and Metabolic Characterization of Plant Growth-Promoting Rhizobacteria Isolated from Nodules of Clovers Grown in Non-Farmed Soil.</title>
        <authorList>
            <person name="Wojcik M."/>
            <person name="Koper P."/>
            <person name="Zebracki K."/>
            <person name="Marczak M."/>
            <person name="Mazur A."/>
        </authorList>
    </citation>
    <scope>NUCLEOTIDE SEQUENCE [LARGE SCALE GENOMIC DNA]</scope>
    <source>
        <strain evidence="3">KB12</strain>
    </source>
</reference>
<dbReference type="EMBL" id="JAWJWI010000049">
    <property type="protein sequence ID" value="MDV4190783.1"/>
    <property type="molecule type" value="Genomic_DNA"/>
</dbReference>